<dbReference type="EMBL" id="FMYT01000018">
    <property type="protein sequence ID" value="SDC91424.1"/>
    <property type="molecule type" value="Genomic_DNA"/>
</dbReference>
<proteinExistence type="predicted"/>
<sequence>MTESVANELELTDILPNLLNQELFSEVNMEEMNEEERKLSKKIGMETKLDKGNIYQWLEDEIFEGKLYFDGFNNFLYYNDDEFYEKLASYYKQDNLFGIDLILLKKQIDIFEKIDQSLDYFWNIAYNVLPKEISGDELSGDEWYFLKNIRKKYSKIYKYKSKVDTMTLYYNLNKLSNISDLKLNIDEHYYRELIDSIKNKIRKLLDKEKDLLKIKNGKLDYFIENTVVNLLKENKTVEEIAELTNYPEVLIEREKENLEMEE</sequence>
<gene>
    <name evidence="1" type="ORF">SAMN04488597_11816</name>
</gene>
<dbReference type="RefSeq" id="WP_149796842.1">
    <property type="nucleotide sequence ID" value="NZ_FMYT01000018.1"/>
</dbReference>
<reference evidence="1 2" key="1">
    <citation type="submission" date="2016-10" db="EMBL/GenBank/DDBJ databases">
        <authorList>
            <person name="Varghese N."/>
            <person name="Submissions S."/>
        </authorList>
    </citation>
    <scope>NUCLEOTIDE SEQUENCE [LARGE SCALE GENOMIC DNA]</scope>
    <source>
        <strain evidence="1 2">WG10</strain>
    </source>
</reference>
<organism evidence="1 2">
    <name type="scientific">Halanaerobium congolense</name>
    <dbReference type="NCBI Taxonomy" id="54121"/>
    <lineage>
        <taxon>Bacteria</taxon>
        <taxon>Bacillati</taxon>
        <taxon>Bacillota</taxon>
        <taxon>Clostridia</taxon>
        <taxon>Halanaerobiales</taxon>
        <taxon>Halanaerobiaceae</taxon>
        <taxon>Halanaerobium</taxon>
    </lineage>
</organism>
<evidence type="ECO:0000313" key="1">
    <source>
        <dbReference type="EMBL" id="SDC91424.1"/>
    </source>
</evidence>
<dbReference type="Proteomes" id="UP000324896">
    <property type="component" value="Unassembled WGS sequence"/>
</dbReference>
<protein>
    <submittedName>
        <fullName evidence="1">Uncharacterized protein</fullName>
    </submittedName>
</protein>
<accession>A0A1G6QHL9</accession>
<name>A0A1G6QHL9_9FIRM</name>
<evidence type="ECO:0000313" key="2">
    <source>
        <dbReference type="Proteomes" id="UP000324896"/>
    </source>
</evidence>
<dbReference type="AlphaFoldDB" id="A0A1G6QHL9"/>